<dbReference type="PRINTS" id="PR01434">
    <property type="entry name" value="NADHDHGNASE5"/>
</dbReference>
<dbReference type="PANTHER" id="PTHR42829">
    <property type="entry name" value="NADH-UBIQUINONE OXIDOREDUCTASE CHAIN 5"/>
    <property type="match status" value="1"/>
</dbReference>
<evidence type="ECO:0000256" key="6">
    <source>
        <dbReference type="SAM" id="Phobius"/>
    </source>
</evidence>
<evidence type="ECO:0000256" key="5">
    <source>
        <dbReference type="RuleBase" id="RU000320"/>
    </source>
</evidence>
<feature type="transmembrane region" description="Helical" evidence="6">
    <location>
        <begin position="278"/>
        <end position="296"/>
    </location>
</feature>
<feature type="transmembrane region" description="Helical" evidence="6">
    <location>
        <begin position="445"/>
        <end position="469"/>
    </location>
</feature>
<dbReference type="Pfam" id="PF00361">
    <property type="entry name" value="Proton_antipo_M"/>
    <property type="match status" value="1"/>
</dbReference>
<feature type="transmembrane region" description="Helical" evidence="6">
    <location>
        <begin position="129"/>
        <end position="148"/>
    </location>
</feature>
<dbReference type="GO" id="GO:0042773">
    <property type="term" value="P:ATP synthesis coupled electron transport"/>
    <property type="evidence" value="ECO:0007669"/>
    <property type="project" value="InterPro"/>
</dbReference>
<keyword evidence="3 6" id="KW-1133">Transmembrane helix</keyword>
<dbReference type="Proteomes" id="UP000007089">
    <property type="component" value="Chromosome"/>
</dbReference>
<evidence type="ECO:0000313" key="10">
    <source>
        <dbReference type="Proteomes" id="UP000007089"/>
    </source>
</evidence>
<keyword evidence="10" id="KW-1185">Reference proteome</keyword>
<feature type="transmembrane region" description="Helical" evidence="6">
    <location>
        <begin position="655"/>
        <end position="675"/>
    </location>
</feature>
<evidence type="ECO:0000256" key="4">
    <source>
        <dbReference type="ARBA" id="ARBA00023136"/>
    </source>
</evidence>
<dbReference type="InterPro" id="IPR003945">
    <property type="entry name" value="NU5C-like"/>
</dbReference>
<feature type="transmembrane region" description="Helical" evidence="6">
    <location>
        <begin position="43"/>
        <end position="64"/>
    </location>
</feature>
<feature type="transmembrane region" description="Helical" evidence="6">
    <location>
        <begin position="364"/>
        <end position="384"/>
    </location>
</feature>
<dbReference type="RefSeq" id="WP_012631852.1">
    <property type="nucleotide sequence ID" value="NC_011891.1"/>
</dbReference>
<gene>
    <name evidence="9" type="ordered locus">A2cp1_0442</name>
</gene>
<proteinExistence type="predicted"/>
<dbReference type="Gene3D" id="1.20.5.2700">
    <property type="match status" value="1"/>
</dbReference>
<feature type="transmembrane region" description="Helical" evidence="6">
    <location>
        <begin position="13"/>
        <end position="31"/>
    </location>
</feature>
<dbReference type="GO" id="GO:0016020">
    <property type="term" value="C:membrane"/>
    <property type="evidence" value="ECO:0007669"/>
    <property type="project" value="UniProtKB-SubCell"/>
</dbReference>
<evidence type="ECO:0000256" key="3">
    <source>
        <dbReference type="ARBA" id="ARBA00022989"/>
    </source>
</evidence>
<dbReference type="EMBL" id="CP001359">
    <property type="protein sequence ID" value="ACL63799.1"/>
    <property type="molecule type" value="Genomic_DNA"/>
</dbReference>
<feature type="transmembrane region" description="Helical" evidence="6">
    <location>
        <begin position="405"/>
        <end position="425"/>
    </location>
</feature>
<dbReference type="InterPro" id="IPR018393">
    <property type="entry name" value="NADHpl_OxRdtase_5_subgr"/>
</dbReference>
<feature type="transmembrane region" description="Helical" evidence="6">
    <location>
        <begin position="490"/>
        <end position="510"/>
    </location>
</feature>
<feature type="transmembrane region" description="Helical" evidence="6">
    <location>
        <begin position="548"/>
        <end position="572"/>
    </location>
</feature>
<dbReference type="PRINTS" id="PR01435">
    <property type="entry name" value="NPOXDRDTASE5"/>
</dbReference>
<feature type="transmembrane region" description="Helical" evidence="6">
    <location>
        <begin position="336"/>
        <end position="358"/>
    </location>
</feature>
<dbReference type="InterPro" id="IPR001750">
    <property type="entry name" value="ND/Mrp_TM"/>
</dbReference>
<keyword evidence="4 6" id="KW-0472">Membrane</keyword>
<protein>
    <submittedName>
        <fullName evidence="9">Proton-translocating NADH-quinone oxidoreductase, chain L</fullName>
        <ecNumber evidence="9">1.6.5.11</ecNumber>
    </submittedName>
</protein>
<dbReference type="AlphaFoldDB" id="B8JAY8"/>
<feature type="domain" description="NADH-Ubiquinone oxidoreductase (complex I) chain 5 N-terminal" evidence="8">
    <location>
        <begin position="88"/>
        <end position="134"/>
    </location>
</feature>
<organism evidence="9 10">
    <name type="scientific">Anaeromyxobacter dehalogenans (strain ATCC BAA-258 / DSM 21875 / 2CP-1)</name>
    <dbReference type="NCBI Taxonomy" id="455488"/>
    <lineage>
        <taxon>Bacteria</taxon>
        <taxon>Pseudomonadati</taxon>
        <taxon>Myxococcota</taxon>
        <taxon>Myxococcia</taxon>
        <taxon>Myxococcales</taxon>
        <taxon>Cystobacterineae</taxon>
        <taxon>Anaeromyxobacteraceae</taxon>
        <taxon>Anaeromyxobacter</taxon>
    </lineage>
</organism>
<dbReference type="HOGENOM" id="CLU_007100_6_0_7"/>
<name>B8JAY8_ANAD2</name>
<feature type="transmembrane region" description="Helical" evidence="6">
    <location>
        <begin position="99"/>
        <end position="117"/>
    </location>
</feature>
<feature type="domain" description="NADH:quinone oxidoreductase/Mrp antiporter transmembrane" evidence="7">
    <location>
        <begin position="151"/>
        <end position="439"/>
    </location>
</feature>
<reference evidence="9" key="1">
    <citation type="submission" date="2009-01" db="EMBL/GenBank/DDBJ databases">
        <title>Complete sequence of Anaeromyxobacter dehalogenans 2CP-1.</title>
        <authorList>
            <consortium name="US DOE Joint Genome Institute"/>
            <person name="Lucas S."/>
            <person name="Copeland A."/>
            <person name="Lapidus A."/>
            <person name="Glavina del Rio T."/>
            <person name="Dalin E."/>
            <person name="Tice H."/>
            <person name="Bruce D."/>
            <person name="Goodwin L."/>
            <person name="Pitluck S."/>
            <person name="Saunders E."/>
            <person name="Brettin T."/>
            <person name="Detter J.C."/>
            <person name="Han C."/>
            <person name="Larimer F."/>
            <person name="Land M."/>
            <person name="Hauser L."/>
            <person name="Kyrpides N."/>
            <person name="Ovchinnikova G."/>
            <person name="Beliaev A.S."/>
            <person name="Richardson P."/>
        </authorList>
    </citation>
    <scope>NUCLEOTIDE SEQUENCE</scope>
    <source>
        <strain evidence="9">2CP-1</strain>
    </source>
</reference>
<keyword evidence="2 5" id="KW-0812">Transmembrane</keyword>
<evidence type="ECO:0000259" key="7">
    <source>
        <dbReference type="Pfam" id="PF00361"/>
    </source>
</evidence>
<dbReference type="GO" id="GO:0003954">
    <property type="term" value="F:NADH dehydrogenase activity"/>
    <property type="evidence" value="ECO:0007669"/>
    <property type="project" value="TreeGrafter"/>
</dbReference>
<dbReference type="InterPro" id="IPR001516">
    <property type="entry name" value="Proton_antipo_N"/>
</dbReference>
<feature type="transmembrane region" description="Helical" evidence="6">
    <location>
        <begin position="196"/>
        <end position="215"/>
    </location>
</feature>
<dbReference type="Pfam" id="PF00662">
    <property type="entry name" value="Proton_antipo_N"/>
    <property type="match status" value="1"/>
</dbReference>
<dbReference type="PANTHER" id="PTHR42829:SF2">
    <property type="entry name" value="NADH-UBIQUINONE OXIDOREDUCTASE CHAIN 5"/>
    <property type="match status" value="1"/>
</dbReference>
<feature type="transmembrane region" description="Helical" evidence="6">
    <location>
        <begin position="154"/>
        <end position="175"/>
    </location>
</feature>
<keyword evidence="9" id="KW-0560">Oxidoreductase</keyword>
<dbReference type="EC" id="1.6.5.11" evidence="9"/>
<evidence type="ECO:0000259" key="8">
    <source>
        <dbReference type="Pfam" id="PF00662"/>
    </source>
</evidence>
<dbReference type="NCBIfam" id="NF005141">
    <property type="entry name" value="PRK06590.1"/>
    <property type="match status" value="1"/>
</dbReference>
<feature type="transmembrane region" description="Helical" evidence="6">
    <location>
        <begin position="308"/>
        <end position="329"/>
    </location>
</feature>
<dbReference type="KEGG" id="acp:A2cp1_0442"/>
<dbReference type="GO" id="GO:0012505">
    <property type="term" value="C:endomembrane system"/>
    <property type="evidence" value="ECO:0007669"/>
    <property type="project" value="UniProtKB-SubCell"/>
</dbReference>
<evidence type="ECO:0000313" key="9">
    <source>
        <dbReference type="EMBL" id="ACL63799.1"/>
    </source>
</evidence>
<sequence>MPSIVPSPAAAESYLWAIILFPLAGAIVNGLTGRRLGRGNVTVIAIGVMVGAFLVSSVAFYHALTGTVLRFRGDPWIQVTGADGRTIISIGWGLLVDRLSATMIMVVTGVGTLIHVYSASYMSHEDDAGYARFFTYLNLFVAAMLTLVLGDSLILTFVGWEGVGLCSYLLIGFWYTDPAKAYAGRKAFVTNRIGDFGFLIGVFALFSIFGTVGYADLSAIAHGVDPSAAIQTGVFAGRTYQAAVTFALIGLFVGACGKSAQLPLYVWLPDAMAGPTPVSALIHAATMVTAGVYLVARNAYLFSLAPAAMATVTLVGALTALFAALIAFVQTDIKKVLAYSTVSQLGFMFIGVGVGAWWAGVLHLVTHAFFKACLFLGAGSVMHGMNEDTDIRNMGGLAKKMPHTAATFGIATLAITGFVPLSGFFSKDAILGNALFSHNPAWHQVGQIAYVLGSLAALGTAFYMSRLFFLTFTGKPRTAAAAHAHESSPVMYVPLWVLAILSIVALLLGLPGHGPLAEVFARYTEPVFAAGTERLHEVGHLHAGAHPAWPFAVAWGLAAVGTLVAFLMYAGALRSAPAALARTFPRLYQLAVDKFRVDELYQMVVIEPLKTAAYLLWRIVDVFAIDGLVVNGVARLVGYAGAVLRLAQNGDVQRYAAIMVVAAAVILWTVVGAGGR</sequence>
<accession>B8JAY8</accession>
<comment type="subcellular location">
    <subcellularLocation>
        <location evidence="1">Endomembrane system</location>
        <topology evidence="1">Multi-pass membrane protein</topology>
    </subcellularLocation>
    <subcellularLocation>
        <location evidence="5">Membrane</location>
        <topology evidence="5">Multi-pass membrane protein</topology>
    </subcellularLocation>
</comment>
<dbReference type="NCBIfam" id="TIGR01974">
    <property type="entry name" value="NDH_I_L"/>
    <property type="match status" value="1"/>
</dbReference>
<feature type="transmembrane region" description="Helical" evidence="6">
    <location>
        <begin position="235"/>
        <end position="257"/>
    </location>
</feature>
<dbReference type="GO" id="GO:0015990">
    <property type="term" value="P:electron transport coupled proton transport"/>
    <property type="evidence" value="ECO:0007669"/>
    <property type="project" value="TreeGrafter"/>
</dbReference>
<evidence type="ECO:0000256" key="1">
    <source>
        <dbReference type="ARBA" id="ARBA00004127"/>
    </source>
</evidence>
<dbReference type="GO" id="GO:0008137">
    <property type="term" value="F:NADH dehydrogenase (ubiquinone) activity"/>
    <property type="evidence" value="ECO:0007669"/>
    <property type="project" value="InterPro"/>
</dbReference>
<evidence type="ECO:0000256" key="2">
    <source>
        <dbReference type="ARBA" id="ARBA00022692"/>
    </source>
</evidence>